<keyword evidence="2" id="KW-1185">Reference proteome</keyword>
<reference evidence="1 2" key="1">
    <citation type="submission" date="2019-03" db="EMBL/GenBank/DDBJ databases">
        <authorList>
            <person name="Sebastian G."/>
            <person name="Baumann P."/>
            <person name="Ruckert C."/>
            <person name="Kalinowski J."/>
            <person name="Nebel B."/>
            <person name="Takors R."/>
            <person name="Blombach B."/>
        </authorList>
    </citation>
    <scope>NUCLEOTIDE SEQUENCE [LARGE SCALE GENOMIC DNA]</scope>
    <source>
        <strain evidence="1 2">DSM 1084</strain>
    </source>
</reference>
<accession>A0A4P6WUF9</accession>
<dbReference type="AlphaFoldDB" id="A0A4P6WUF9"/>
<proteinExistence type="predicted"/>
<dbReference type="EMBL" id="CP037867">
    <property type="protein sequence ID" value="QBM26089.1"/>
    <property type="molecule type" value="Genomic_DNA"/>
</dbReference>
<sequence length="328" mass="35818">MSPDQAKKELRARIAVTSQRVTIAKALLLESTGTEATNVDTLLEGVLKNNGARWPLPSLVIHESVDTMSIVKEIAEAVSWRLAAIEATWSLIHSGLLFSMSGTRDQEVTINWTTVAPGSGGGVSSGFRMPETSLPVPERVRRAPSFDQHRTQLLAEPDLYLHTFGVSNMHAQVAESFAEAVLCFRAELYTAATAMLGRASEGAWLELGDSLLRLIPATEAKKFAKQREVLEDPMLGPMKKVAAVIQLYEHQEIFEPVLRASEVKLPELRAIANWTDAVRDSRNTIHFGVEAAVPNTYEKLGVLLLGAVPNVRTLYRIKAAADAASRGP</sequence>
<dbReference type="KEGG" id="hpse:HPF_00270"/>
<evidence type="ECO:0000313" key="1">
    <source>
        <dbReference type="EMBL" id="QBM26089.1"/>
    </source>
</evidence>
<organism evidence="1 2">
    <name type="scientific">Hydrogenophaga pseudoflava</name>
    <name type="common">Pseudomonas carboxydoflava</name>
    <dbReference type="NCBI Taxonomy" id="47421"/>
    <lineage>
        <taxon>Bacteria</taxon>
        <taxon>Pseudomonadati</taxon>
        <taxon>Pseudomonadota</taxon>
        <taxon>Betaproteobacteria</taxon>
        <taxon>Burkholderiales</taxon>
        <taxon>Comamonadaceae</taxon>
        <taxon>Hydrogenophaga</taxon>
    </lineage>
</organism>
<evidence type="ECO:0000313" key="2">
    <source>
        <dbReference type="Proteomes" id="UP000293912"/>
    </source>
</evidence>
<dbReference type="Proteomes" id="UP000293912">
    <property type="component" value="Chromosome"/>
</dbReference>
<name>A0A4P6WUF9_HYDPS</name>
<dbReference type="RefSeq" id="WP_133155389.1">
    <property type="nucleotide sequence ID" value="NZ_CP037867.1"/>
</dbReference>
<gene>
    <name evidence="1" type="ORF">HPF_00270</name>
</gene>
<protein>
    <submittedName>
        <fullName evidence="1">Uncharacterized protein</fullName>
    </submittedName>
</protein>